<comment type="caution">
    <text evidence="1">The sequence shown here is derived from an EMBL/GenBank/DDBJ whole genome shotgun (WGS) entry which is preliminary data.</text>
</comment>
<evidence type="ECO:0000313" key="2">
    <source>
        <dbReference type="Proteomes" id="UP001056120"/>
    </source>
</evidence>
<dbReference type="EMBL" id="CM042041">
    <property type="protein sequence ID" value="KAI3713481.1"/>
    <property type="molecule type" value="Genomic_DNA"/>
</dbReference>
<sequence>MRCSPDVVSLIKYKLTSNQMLIWQHTCFNMWIKARCTLADSVLVHLMFQHEIKSDLNPRIDGLFYVLAGEALRFGPRELCLITGLRFGKWDVEVPSFDSKFKDRKNFRPIAIRPNELEVEVEAEWWIESVAFIEQQEKESLRQSVRGKGILIWDPVFEEKETRTNADSQKLDMILDMMKHYFSSKRKCSSEEDEPTQPPNDHDEVEGMVFRNDNIIA</sequence>
<reference evidence="2" key="1">
    <citation type="journal article" date="2022" name="Mol. Ecol. Resour.">
        <title>The genomes of chicory, endive, great burdock and yacon provide insights into Asteraceae palaeo-polyploidization history and plant inulin production.</title>
        <authorList>
            <person name="Fan W."/>
            <person name="Wang S."/>
            <person name="Wang H."/>
            <person name="Wang A."/>
            <person name="Jiang F."/>
            <person name="Liu H."/>
            <person name="Zhao H."/>
            <person name="Xu D."/>
            <person name="Zhang Y."/>
        </authorList>
    </citation>
    <scope>NUCLEOTIDE SEQUENCE [LARGE SCALE GENOMIC DNA]</scope>
    <source>
        <strain evidence="2">cv. Yunnan</strain>
    </source>
</reference>
<protein>
    <submittedName>
        <fullName evidence="1">Uncharacterized protein</fullName>
    </submittedName>
</protein>
<keyword evidence="2" id="KW-1185">Reference proteome</keyword>
<organism evidence="1 2">
    <name type="scientific">Smallanthus sonchifolius</name>
    <dbReference type="NCBI Taxonomy" id="185202"/>
    <lineage>
        <taxon>Eukaryota</taxon>
        <taxon>Viridiplantae</taxon>
        <taxon>Streptophyta</taxon>
        <taxon>Embryophyta</taxon>
        <taxon>Tracheophyta</taxon>
        <taxon>Spermatophyta</taxon>
        <taxon>Magnoliopsida</taxon>
        <taxon>eudicotyledons</taxon>
        <taxon>Gunneridae</taxon>
        <taxon>Pentapetalae</taxon>
        <taxon>asterids</taxon>
        <taxon>campanulids</taxon>
        <taxon>Asterales</taxon>
        <taxon>Asteraceae</taxon>
        <taxon>Asteroideae</taxon>
        <taxon>Heliantheae alliance</taxon>
        <taxon>Millerieae</taxon>
        <taxon>Smallanthus</taxon>
    </lineage>
</organism>
<accession>A0ACB9AU65</accession>
<reference evidence="1 2" key="2">
    <citation type="journal article" date="2022" name="Mol. Ecol. Resour.">
        <title>The genomes of chicory, endive, great burdock and yacon provide insights into Asteraceae paleo-polyploidization history and plant inulin production.</title>
        <authorList>
            <person name="Fan W."/>
            <person name="Wang S."/>
            <person name="Wang H."/>
            <person name="Wang A."/>
            <person name="Jiang F."/>
            <person name="Liu H."/>
            <person name="Zhao H."/>
            <person name="Xu D."/>
            <person name="Zhang Y."/>
        </authorList>
    </citation>
    <scope>NUCLEOTIDE SEQUENCE [LARGE SCALE GENOMIC DNA]</scope>
    <source>
        <strain evidence="2">cv. Yunnan</strain>
        <tissue evidence="1">Leaves</tissue>
    </source>
</reference>
<dbReference type="Proteomes" id="UP001056120">
    <property type="component" value="Linkage Group LG24"/>
</dbReference>
<proteinExistence type="predicted"/>
<evidence type="ECO:0000313" key="1">
    <source>
        <dbReference type="EMBL" id="KAI3713481.1"/>
    </source>
</evidence>
<name>A0ACB9AU65_9ASTR</name>
<gene>
    <name evidence="1" type="ORF">L1987_72059</name>
</gene>